<evidence type="ECO:0000313" key="4">
    <source>
        <dbReference type="Proteomes" id="UP001174934"/>
    </source>
</evidence>
<dbReference type="InterPro" id="IPR057684">
    <property type="entry name" value="DUF7924"/>
</dbReference>
<gene>
    <name evidence="3" type="ORF">B0T17DRAFT_593504</name>
</gene>
<proteinExistence type="predicted"/>
<feature type="region of interest" description="Disordered" evidence="1">
    <location>
        <begin position="1"/>
        <end position="95"/>
    </location>
</feature>
<sequence length="447" mass="51494">MAPRQAKRNVQKRPRGIKTGRPQLPSRKSARLEEIQRRQERTVSKDRNTEPKHPLPSPTSKTPGKEIKDRKRKRSQEDELTLPSNTIGENAAVGDSGEETNLLEYWRREFRWPKEYFELESDVIPGSAAPSPTTTPSDQELTEITPSDQRPRQVRSTPYQHPGYELLLESKGTFMQESDLDISDTSKTVCRTLLEAEQIVPEDSLFRDDVFHKTREMIRNRNEAKVIQDIARLIVPSAQSLAIRGAKSLETLTESVNEGWNNSISLTGTRPQPDYAVGFKRTAFTEDQLQRMQPVIGDFLDISFFMGTMRMYFPFLTCEVECGAGQLSVADRQNAHSMTLAVRGVVELFRLVKREKELHREILAFSISHNDEMVKIYGHYPVIDGNKTTFYRHPIREFVLESKEKWTAYTFTRNVYDTWMPTHLKRICSVIDELPPDLNFEDRRGSS</sequence>
<name>A0AA39TZF1_9PEZI</name>
<accession>A0AA39TZF1</accession>
<feature type="compositionally biased region" description="Basic residues" evidence="1">
    <location>
        <begin position="1"/>
        <end position="18"/>
    </location>
</feature>
<reference evidence="3" key="1">
    <citation type="submission" date="2023-06" db="EMBL/GenBank/DDBJ databases">
        <title>Genome-scale phylogeny and comparative genomics of the fungal order Sordariales.</title>
        <authorList>
            <consortium name="Lawrence Berkeley National Laboratory"/>
            <person name="Hensen N."/>
            <person name="Bonometti L."/>
            <person name="Westerberg I."/>
            <person name="Brannstrom I.O."/>
            <person name="Guillou S."/>
            <person name="Cros-Aarteil S."/>
            <person name="Calhoun S."/>
            <person name="Haridas S."/>
            <person name="Kuo A."/>
            <person name="Mondo S."/>
            <person name="Pangilinan J."/>
            <person name="Riley R."/>
            <person name="LaButti K."/>
            <person name="Andreopoulos B."/>
            <person name="Lipzen A."/>
            <person name="Chen C."/>
            <person name="Yanf M."/>
            <person name="Daum C."/>
            <person name="Ng V."/>
            <person name="Clum A."/>
            <person name="Steindorff A."/>
            <person name="Ohm R."/>
            <person name="Martin F."/>
            <person name="Silar P."/>
            <person name="Natvig D."/>
            <person name="Lalanne C."/>
            <person name="Gautier V."/>
            <person name="Ament-velasquez S.L."/>
            <person name="Kruys A."/>
            <person name="Hutchinson M.I."/>
            <person name="Powell A.J."/>
            <person name="Barry K."/>
            <person name="Miller A.N."/>
            <person name="Grigoriev I.V."/>
            <person name="Debuchy R."/>
            <person name="Gladieux P."/>
            <person name="Thoren M.H."/>
            <person name="Johannesson H."/>
        </authorList>
    </citation>
    <scope>NUCLEOTIDE SEQUENCE</scope>
    <source>
        <strain evidence="3">SMH3391-2</strain>
    </source>
</reference>
<feature type="compositionally biased region" description="Low complexity" evidence="1">
    <location>
        <begin position="127"/>
        <end position="137"/>
    </location>
</feature>
<dbReference type="EMBL" id="JAULSR010000009">
    <property type="protein sequence ID" value="KAK0612593.1"/>
    <property type="molecule type" value="Genomic_DNA"/>
</dbReference>
<dbReference type="PANTHER" id="PTHR42470:SF2">
    <property type="match status" value="1"/>
</dbReference>
<evidence type="ECO:0000259" key="2">
    <source>
        <dbReference type="Pfam" id="PF25545"/>
    </source>
</evidence>
<feature type="compositionally biased region" description="Polar residues" evidence="1">
    <location>
        <begin position="138"/>
        <end position="157"/>
    </location>
</feature>
<evidence type="ECO:0000256" key="1">
    <source>
        <dbReference type="SAM" id="MobiDB-lite"/>
    </source>
</evidence>
<comment type="caution">
    <text evidence="3">The sequence shown here is derived from an EMBL/GenBank/DDBJ whole genome shotgun (WGS) entry which is preliminary data.</text>
</comment>
<feature type="compositionally biased region" description="Basic and acidic residues" evidence="1">
    <location>
        <begin position="30"/>
        <end position="53"/>
    </location>
</feature>
<protein>
    <recommendedName>
        <fullName evidence="2">DUF7924 domain-containing protein</fullName>
    </recommendedName>
</protein>
<dbReference type="Pfam" id="PF25545">
    <property type="entry name" value="DUF7924"/>
    <property type="match status" value="1"/>
</dbReference>
<keyword evidence="4" id="KW-1185">Reference proteome</keyword>
<dbReference type="Proteomes" id="UP001174934">
    <property type="component" value="Unassembled WGS sequence"/>
</dbReference>
<organism evidence="3 4">
    <name type="scientific">Bombardia bombarda</name>
    <dbReference type="NCBI Taxonomy" id="252184"/>
    <lineage>
        <taxon>Eukaryota</taxon>
        <taxon>Fungi</taxon>
        <taxon>Dikarya</taxon>
        <taxon>Ascomycota</taxon>
        <taxon>Pezizomycotina</taxon>
        <taxon>Sordariomycetes</taxon>
        <taxon>Sordariomycetidae</taxon>
        <taxon>Sordariales</taxon>
        <taxon>Lasiosphaeriaceae</taxon>
        <taxon>Bombardia</taxon>
    </lineage>
</organism>
<feature type="domain" description="DUF7924" evidence="2">
    <location>
        <begin position="211"/>
        <end position="431"/>
    </location>
</feature>
<feature type="region of interest" description="Disordered" evidence="1">
    <location>
        <begin position="124"/>
        <end position="157"/>
    </location>
</feature>
<evidence type="ECO:0000313" key="3">
    <source>
        <dbReference type="EMBL" id="KAK0612593.1"/>
    </source>
</evidence>
<dbReference type="AlphaFoldDB" id="A0AA39TZF1"/>
<dbReference type="PANTHER" id="PTHR42470">
    <property type="entry name" value="VAST DOMAIN-CONTAINING PROTEIN"/>
    <property type="match status" value="1"/>
</dbReference>